<dbReference type="OrthoDB" id="329835at2759"/>
<organism evidence="8 9">
    <name type="scientific">Adiantum capillus-veneris</name>
    <name type="common">Maidenhair fern</name>
    <dbReference type="NCBI Taxonomy" id="13818"/>
    <lineage>
        <taxon>Eukaryota</taxon>
        <taxon>Viridiplantae</taxon>
        <taxon>Streptophyta</taxon>
        <taxon>Embryophyta</taxon>
        <taxon>Tracheophyta</taxon>
        <taxon>Polypodiopsida</taxon>
        <taxon>Polypodiidae</taxon>
        <taxon>Polypodiales</taxon>
        <taxon>Pteridineae</taxon>
        <taxon>Pteridaceae</taxon>
        <taxon>Vittarioideae</taxon>
        <taxon>Adiantum</taxon>
    </lineage>
</organism>
<dbReference type="InterPro" id="IPR013747">
    <property type="entry name" value="ACP_syn_III_C"/>
</dbReference>
<comment type="pathway">
    <text evidence="4">Lipid metabolism; fatty acid biosynthesis.</text>
</comment>
<evidence type="ECO:0000259" key="7">
    <source>
        <dbReference type="Pfam" id="PF08541"/>
    </source>
</evidence>
<dbReference type="Proteomes" id="UP000886520">
    <property type="component" value="Chromosome 23"/>
</dbReference>
<accession>A0A9D4U545</accession>
<keyword evidence="9" id="KW-1185">Reference proteome</keyword>
<dbReference type="PIRSF" id="PIRSF036417">
    <property type="entry name" value="3-ktacl-CoA_syn"/>
    <property type="match status" value="1"/>
</dbReference>
<keyword evidence="2 4" id="KW-0808">Transferase</keyword>
<keyword evidence="5" id="KW-1133">Transmembrane helix</keyword>
<evidence type="ECO:0000256" key="4">
    <source>
        <dbReference type="PIRNR" id="PIRNR036417"/>
    </source>
</evidence>
<dbReference type="GO" id="GO:0006633">
    <property type="term" value="P:fatty acid biosynthetic process"/>
    <property type="evidence" value="ECO:0007669"/>
    <property type="project" value="InterPro"/>
</dbReference>
<dbReference type="Gene3D" id="3.40.47.10">
    <property type="match status" value="1"/>
</dbReference>
<feature type="domain" description="Beta-ketoacyl-[acyl-carrier-protein] synthase III C-terminal" evidence="7">
    <location>
        <begin position="353"/>
        <end position="433"/>
    </location>
</feature>
<dbReference type="EC" id="2.3.1.-" evidence="4"/>
<proteinExistence type="inferred from homology"/>
<dbReference type="GO" id="GO:0016020">
    <property type="term" value="C:membrane"/>
    <property type="evidence" value="ECO:0007669"/>
    <property type="project" value="InterPro"/>
</dbReference>
<dbReference type="GO" id="GO:0016747">
    <property type="term" value="F:acyltransferase activity, transferring groups other than amino-acyl groups"/>
    <property type="evidence" value="ECO:0007669"/>
    <property type="project" value="InterPro"/>
</dbReference>
<evidence type="ECO:0000256" key="1">
    <source>
        <dbReference type="ARBA" id="ARBA00005531"/>
    </source>
</evidence>
<reference evidence="8" key="1">
    <citation type="submission" date="2021-01" db="EMBL/GenBank/DDBJ databases">
        <title>Adiantum capillus-veneris genome.</title>
        <authorList>
            <person name="Fang Y."/>
            <person name="Liao Q."/>
        </authorList>
    </citation>
    <scope>NUCLEOTIDE SEQUENCE</scope>
    <source>
        <strain evidence="8">H3</strain>
        <tissue evidence="8">Leaf</tissue>
    </source>
</reference>
<protein>
    <recommendedName>
        <fullName evidence="4">3-ketoacyl-CoA synthase</fullName>
        <ecNumber evidence="4">2.3.1.-</ecNumber>
    </recommendedName>
</protein>
<dbReference type="PANTHER" id="PTHR31561">
    <property type="entry name" value="3-KETOACYL-COA SYNTHASE"/>
    <property type="match status" value="1"/>
</dbReference>
<keyword evidence="5" id="KW-0472">Membrane</keyword>
<feature type="domain" description="FAE" evidence="6">
    <location>
        <begin position="45"/>
        <end position="333"/>
    </location>
</feature>
<feature type="transmembrane region" description="Helical" evidence="5">
    <location>
        <begin position="26"/>
        <end position="44"/>
    </location>
</feature>
<dbReference type="SUPFAM" id="SSF53901">
    <property type="entry name" value="Thiolase-like"/>
    <property type="match status" value="2"/>
</dbReference>
<dbReference type="Pfam" id="PF08541">
    <property type="entry name" value="ACP_syn_III_C"/>
    <property type="match status" value="1"/>
</dbReference>
<evidence type="ECO:0000259" key="6">
    <source>
        <dbReference type="Pfam" id="PF08392"/>
    </source>
</evidence>
<evidence type="ECO:0000313" key="9">
    <source>
        <dbReference type="Proteomes" id="UP000886520"/>
    </source>
</evidence>
<name>A0A9D4U545_ADICA</name>
<dbReference type="InterPro" id="IPR013601">
    <property type="entry name" value="FAE1_typ3_polyketide_synth"/>
</dbReference>
<keyword evidence="3 4" id="KW-0012">Acyltransferase</keyword>
<dbReference type="InterPro" id="IPR012392">
    <property type="entry name" value="3-ktacl-CoA_syn"/>
</dbReference>
<evidence type="ECO:0000256" key="3">
    <source>
        <dbReference type="ARBA" id="ARBA00023315"/>
    </source>
</evidence>
<dbReference type="CDD" id="cd00831">
    <property type="entry name" value="CHS_like"/>
    <property type="match status" value="1"/>
</dbReference>
<evidence type="ECO:0000256" key="5">
    <source>
        <dbReference type="SAM" id="Phobius"/>
    </source>
</evidence>
<dbReference type="AlphaFoldDB" id="A0A9D4U545"/>
<evidence type="ECO:0000256" key="2">
    <source>
        <dbReference type="ARBA" id="ARBA00022679"/>
    </source>
</evidence>
<keyword evidence="5" id="KW-0812">Transmembrane</keyword>
<comment type="similarity">
    <text evidence="1 4">Belongs to the thiolase-like superfamily. Chalcone/stilbene synthases family.</text>
</comment>
<dbReference type="Pfam" id="PF08392">
    <property type="entry name" value="FAE1_CUT1_RppA"/>
    <property type="match status" value="1"/>
</dbReference>
<dbReference type="EMBL" id="JABFUD020000023">
    <property type="protein sequence ID" value="KAI5061761.1"/>
    <property type="molecule type" value="Genomic_DNA"/>
</dbReference>
<evidence type="ECO:0000313" key="8">
    <source>
        <dbReference type="EMBL" id="KAI5061761.1"/>
    </source>
</evidence>
<dbReference type="InterPro" id="IPR016039">
    <property type="entry name" value="Thiolase-like"/>
</dbReference>
<comment type="caution">
    <text evidence="8">The sequence shown here is derived from an EMBL/GenBank/DDBJ whole genome shotgun (WGS) entry which is preliminary data.</text>
</comment>
<gene>
    <name evidence="8" type="ORF">GOP47_0024266</name>
</gene>
<sequence length="468" mass="52015">MQLQPLSVFLLHAFFSFSRLSTSSQVTIISLYTLLCALCLATILRKRGSHIFIVNYGCFLPPISWRTPFASFLEHCRLFDNAYEIQSIDFQRKIIERSGISQLSCLPPALHYLPPRTDIASARYETETALFGAIEELFASVDIQPHQIGILVTNCSVFNPTPSIATILINKYKLPVDVKSFSLSGMGCAAGVLALDLAHRLLLIHPGTYALVLSTENVTENLYCGNRRSMLVTNCLFRAGASAVLLSNRWGDRRKSKYQVLHTARSQMGAHDLAYRSIYQEEDDKGIVGVSLSKELMQSAGMALEHNLRLLGPKVLPTWDIILYITSMVGRKLRPGPGKGEKPYVPKFKRIFDHICVHAGGKAVVRAVEKNLDIPREMTEASYMTLYRFGNLSSASVWYELGYEEAKGWIKRGDKVWQIGLGSGFKCCSAVLKALKGMDRSCSPACWADIVATLPVPLPLDQPDAHAH</sequence>